<dbReference type="Pfam" id="PF00890">
    <property type="entry name" value="FAD_binding_2"/>
    <property type="match status" value="1"/>
</dbReference>
<keyword evidence="2 6" id="KW-0285">Flavoprotein</keyword>
<dbReference type="InterPro" id="IPR050315">
    <property type="entry name" value="FAD-oxidoreductase_2"/>
</dbReference>
<dbReference type="InterPro" id="IPR003953">
    <property type="entry name" value="FAD-dep_OxRdtase_2_FAD-bd"/>
</dbReference>
<dbReference type="InterPro" id="IPR010960">
    <property type="entry name" value="Flavocytochrome_c"/>
</dbReference>
<comment type="similarity">
    <text evidence="1 6">Belongs to the FAD-dependent oxidoreductase 2 family. FRD/SDH subfamily.</text>
</comment>
<dbReference type="FunFam" id="3.90.700.10:FF:000007">
    <property type="entry name" value="NADH-dependent fumarate reductase"/>
    <property type="match status" value="1"/>
</dbReference>
<keyword evidence="3 6" id="KW-0274">FAD</keyword>
<dbReference type="SUPFAM" id="SSF56425">
    <property type="entry name" value="Succinate dehydrogenase/fumarate reductase flavoprotein, catalytic domain"/>
    <property type="match status" value="1"/>
</dbReference>
<evidence type="ECO:0000256" key="6">
    <source>
        <dbReference type="RuleBase" id="RU366062"/>
    </source>
</evidence>
<evidence type="ECO:0000259" key="7">
    <source>
        <dbReference type="Pfam" id="PF00890"/>
    </source>
</evidence>
<dbReference type="NCBIfam" id="TIGR01813">
    <property type="entry name" value="flavo_cyto_c"/>
    <property type="match status" value="1"/>
</dbReference>
<dbReference type="Proteomes" id="UP001360560">
    <property type="component" value="Unassembled WGS sequence"/>
</dbReference>
<accession>A0AAV5QTD9</accession>
<comment type="catalytic activity">
    <reaction evidence="5 6">
        <text>succinate + NAD(+) = fumarate + NADH + H(+)</text>
        <dbReference type="Rhea" id="RHEA:18281"/>
        <dbReference type="ChEBI" id="CHEBI:15378"/>
        <dbReference type="ChEBI" id="CHEBI:29806"/>
        <dbReference type="ChEBI" id="CHEBI:30031"/>
        <dbReference type="ChEBI" id="CHEBI:57540"/>
        <dbReference type="ChEBI" id="CHEBI:57945"/>
        <dbReference type="EC" id="1.3.1.6"/>
    </reaction>
</comment>
<evidence type="ECO:0000256" key="3">
    <source>
        <dbReference type="ARBA" id="ARBA00022827"/>
    </source>
</evidence>
<sequence>MATPVTIASAKPALVVGSGLAGLTAAHELLNKYNLSVMLFEKTPKLGGNSIKASSGINGVNTPQQIAVLKNLEKTHQSKKDSVELFMKDTIKSASQGVLVGPRKDLLSVFEKSRSTELSNFYNEKLIETLTNNSKDAIGWLTDELELKLNKVSQLGGHSVARTHRGENLPPGFEIISTLQKSLQKFIGKEKSPRLEIVTDARVVELVKQKKSTGIDEIVGLKYKVGDNGEITKVTGPVILATGGFAADFSGESSLLAKYRPDCLQLPSTNGQQSTGDGHKLVQAIGGELMGMQEIQIHPTGFINPKDPDSKWKILAGEALRGTGGLLFDSRGKRFINELRTRDKVSSAIFDIYEKHPTDKQQIVIIMNESGYQEMRMNFDFYMKVGLIQKTSVDEVASKVFNIPHQRLLDELTTVNKYINGEEQDPLGRTVFSKEPFDLSKGADSEIYYGLITPVIHFTMGGVKIDDHARVMSESGNAFEGLYAAGEVTSGVHGKNRLGGSSLLECVVFGKIAAEELSKNLR</sequence>
<evidence type="ECO:0000256" key="2">
    <source>
        <dbReference type="ARBA" id="ARBA00022630"/>
    </source>
</evidence>
<dbReference type="SUPFAM" id="SSF51905">
    <property type="entry name" value="FAD/NAD(P)-binding domain"/>
    <property type="match status" value="1"/>
</dbReference>
<evidence type="ECO:0000313" key="9">
    <source>
        <dbReference type="Proteomes" id="UP001360560"/>
    </source>
</evidence>
<proteinExistence type="inferred from homology"/>
<dbReference type="InterPro" id="IPR027477">
    <property type="entry name" value="Succ_DH/fumarate_Rdtase_cat_sf"/>
</dbReference>
<evidence type="ECO:0000256" key="5">
    <source>
        <dbReference type="ARBA" id="ARBA00050832"/>
    </source>
</evidence>
<dbReference type="InterPro" id="IPR036188">
    <property type="entry name" value="FAD/NAD-bd_sf"/>
</dbReference>
<protein>
    <recommendedName>
        <fullName evidence="6">Fumarate reductase</fullName>
        <ecNumber evidence="6">1.3.1.6</ecNumber>
    </recommendedName>
</protein>
<organism evidence="8 9">
    <name type="scientific">Saccharomycopsis crataegensis</name>
    <dbReference type="NCBI Taxonomy" id="43959"/>
    <lineage>
        <taxon>Eukaryota</taxon>
        <taxon>Fungi</taxon>
        <taxon>Dikarya</taxon>
        <taxon>Ascomycota</taxon>
        <taxon>Saccharomycotina</taxon>
        <taxon>Saccharomycetes</taxon>
        <taxon>Saccharomycopsidaceae</taxon>
        <taxon>Saccharomycopsis</taxon>
    </lineage>
</organism>
<dbReference type="Gene3D" id="3.90.700.10">
    <property type="entry name" value="Succinate dehydrogenase/fumarate reductase flavoprotein, catalytic domain"/>
    <property type="match status" value="1"/>
</dbReference>
<dbReference type="GO" id="GO:0016156">
    <property type="term" value="F:fumarate reductase (NADH) activity"/>
    <property type="evidence" value="ECO:0007669"/>
    <property type="project" value="UniProtKB-EC"/>
</dbReference>
<keyword evidence="4 6" id="KW-0560">Oxidoreductase</keyword>
<dbReference type="EMBL" id="BTFZ01000012">
    <property type="protein sequence ID" value="GMM37505.1"/>
    <property type="molecule type" value="Genomic_DNA"/>
</dbReference>
<dbReference type="PANTHER" id="PTHR43400">
    <property type="entry name" value="FUMARATE REDUCTASE"/>
    <property type="match status" value="1"/>
</dbReference>
<evidence type="ECO:0000256" key="1">
    <source>
        <dbReference type="ARBA" id="ARBA00008040"/>
    </source>
</evidence>
<comment type="cofactor">
    <cofactor evidence="6">
        <name>FAD</name>
        <dbReference type="ChEBI" id="CHEBI:57692"/>
    </cofactor>
    <text evidence="6">Binds 1 FAD per monomer.</text>
</comment>
<dbReference type="Gene3D" id="3.50.50.60">
    <property type="entry name" value="FAD/NAD(P)-binding domain"/>
    <property type="match status" value="1"/>
</dbReference>
<comment type="caution">
    <text evidence="8">The sequence shown here is derived from an EMBL/GenBank/DDBJ whole genome shotgun (WGS) entry which is preliminary data.</text>
</comment>
<feature type="domain" description="FAD-dependent oxidoreductase 2 FAD-binding" evidence="7">
    <location>
        <begin position="14"/>
        <end position="503"/>
    </location>
</feature>
<dbReference type="AlphaFoldDB" id="A0AAV5QTD9"/>
<dbReference type="PANTHER" id="PTHR43400:SF1">
    <property type="entry name" value="FUMARATE REDUCTASE"/>
    <property type="match status" value="1"/>
</dbReference>
<dbReference type="GO" id="GO:0010181">
    <property type="term" value="F:FMN binding"/>
    <property type="evidence" value="ECO:0007669"/>
    <property type="project" value="InterPro"/>
</dbReference>
<comment type="function">
    <text evidence="6">Irreversibly catalyzes the reduction of fumarate to succinate.</text>
</comment>
<keyword evidence="9" id="KW-1185">Reference proteome</keyword>
<name>A0AAV5QTD9_9ASCO</name>
<reference evidence="8 9" key="1">
    <citation type="journal article" date="2023" name="Elife">
        <title>Identification of key yeast species and microbe-microbe interactions impacting larval growth of Drosophila in the wild.</title>
        <authorList>
            <person name="Mure A."/>
            <person name="Sugiura Y."/>
            <person name="Maeda R."/>
            <person name="Honda K."/>
            <person name="Sakurai N."/>
            <person name="Takahashi Y."/>
            <person name="Watada M."/>
            <person name="Katoh T."/>
            <person name="Gotoh A."/>
            <person name="Gotoh Y."/>
            <person name="Taniguchi I."/>
            <person name="Nakamura K."/>
            <person name="Hayashi T."/>
            <person name="Katayama T."/>
            <person name="Uemura T."/>
            <person name="Hattori Y."/>
        </authorList>
    </citation>
    <scope>NUCLEOTIDE SEQUENCE [LARGE SCALE GENOMIC DNA]</scope>
    <source>
        <strain evidence="8 9">SC-9</strain>
    </source>
</reference>
<gene>
    <name evidence="8" type="ORF">DASC09_048300</name>
</gene>
<dbReference type="RefSeq" id="XP_064854501.1">
    <property type="nucleotide sequence ID" value="XM_064998429.1"/>
</dbReference>
<evidence type="ECO:0000256" key="4">
    <source>
        <dbReference type="ARBA" id="ARBA00023002"/>
    </source>
</evidence>
<dbReference type="GeneID" id="90075480"/>
<evidence type="ECO:0000313" key="8">
    <source>
        <dbReference type="EMBL" id="GMM37505.1"/>
    </source>
</evidence>
<dbReference type="EC" id="1.3.1.6" evidence="6"/>